<dbReference type="Gene3D" id="3.40.430.10">
    <property type="entry name" value="Dihydrofolate Reductase, subunit A"/>
    <property type="match status" value="1"/>
</dbReference>
<protein>
    <submittedName>
        <fullName evidence="1">Diacylglycerol kinase</fullName>
    </submittedName>
</protein>
<reference evidence="1 2" key="1">
    <citation type="submission" date="2019-09" db="EMBL/GenBank/DDBJ databases">
        <title>Segnochrobactrum spirostomi gen. nov., sp. nov., isolated from the ciliate Spirostomum cf. yagiui and description of a novel family, Segnochrobactraceae fam. nov. within the order Rhizobiales of the class Alphaproteobacteria.</title>
        <authorList>
            <person name="Akter S."/>
            <person name="Shazib S.U.A."/>
            <person name="Shin M.K."/>
        </authorList>
    </citation>
    <scope>NUCLEOTIDE SEQUENCE [LARGE SCALE GENOMIC DNA]</scope>
    <source>
        <strain evidence="1 2">Sp-1</strain>
    </source>
</reference>
<evidence type="ECO:0000313" key="1">
    <source>
        <dbReference type="EMBL" id="MQT11613.1"/>
    </source>
</evidence>
<evidence type="ECO:0000313" key="2">
    <source>
        <dbReference type="Proteomes" id="UP000332515"/>
    </source>
</evidence>
<keyword evidence="1" id="KW-0418">Kinase</keyword>
<keyword evidence="2" id="KW-1185">Reference proteome</keyword>
<name>A0A6A7XYS2_9HYPH</name>
<accession>A0A6A7XYS2</accession>
<dbReference type="RefSeq" id="WP_153478483.1">
    <property type="nucleotide sequence ID" value="NZ_VWNA01000001.1"/>
</dbReference>
<sequence>MTDVRAMCAIGRSGQLGLNGHLPWEGDTRPEFLADVEAFWAATRGHVLVAGARTIHWVPEFAYAERTIVEIHSGDVPEEVIARFPGRVVYIGGGPAVWSAYAHLIRHWDINRLPYDGDADTWFDPKWLTQAKPAGR</sequence>
<organism evidence="1 2">
    <name type="scientific">Segnochrobactrum spirostomi</name>
    <dbReference type="NCBI Taxonomy" id="2608987"/>
    <lineage>
        <taxon>Bacteria</taxon>
        <taxon>Pseudomonadati</taxon>
        <taxon>Pseudomonadota</taxon>
        <taxon>Alphaproteobacteria</taxon>
        <taxon>Hyphomicrobiales</taxon>
        <taxon>Segnochrobactraceae</taxon>
        <taxon>Segnochrobactrum</taxon>
    </lineage>
</organism>
<gene>
    <name evidence="1" type="ORF">F0357_02775</name>
</gene>
<comment type="caution">
    <text evidence="1">The sequence shown here is derived from an EMBL/GenBank/DDBJ whole genome shotgun (WGS) entry which is preliminary data.</text>
</comment>
<dbReference type="GO" id="GO:0016301">
    <property type="term" value="F:kinase activity"/>
    <property type="evidence" value="ECO:0007669"/>
    <property type="project" value="UniProtKB-KW"/>
</dbReference>
<dbReference type="InterPro" id="IPR024072">
    <property type="entry name" value="DHFR-like_dom_sf"/>
</dbReference>
<dbReference type="AlphaFoldDB" id="A0A6A7XYS2"/>
<dbReference type="EMBL" id="VWNA01000001">
    <property type="protein sequence ID" value="MQT11613.1"/>
    <property type="molecule type" value="Genomic_DNA"/>
</dbReference>
<keyword evidence="1" id="KW-0808">Transferase</keyword>
<proteinExistence type="predicted"/>
<dbReference type="SUPFAM" id="SSF53597">
    <property type="entry name" value="Dihydrofolate reductase-like"/>
    <property type="match status" value="1"/>
</dbReference>
<dbReference type="Proteomes" id="UP000332515">
    <property type="component" value="Unassembled WGS sequence"/>
</dbReference>